<evidence type="ECO:0000313" key="2">
    <source>
        <dbReference type="EMBL" id="OCF22624.1"/>
    </source>
</evidence>
<organism evidence="2">
    <name type="scientific">Kwoniella bestiolae CBS 10118</name>
    <dbReference type="NCBI Taxonomy" id="1296100"/>
    <lineage>
        <taxon>Eukaryota</taxon>
        <taxon>Fungi</taxon>
        <taxon>Dikarya</taxon>
        <taxon>Basidiomycota</taxon>
        <taxon>Agaricomycotina</taxon>
        <taxon>Tremellomycetes</taxon>
        <taxon>Tremellales</taxon>
        <taxon>Cryptococcaceae</taxon>
        <taxon>Kwoniella</taxon>
    </lineage>
</organism>
<sequence length="129" mass="14058">MGDVLRGSSSSVDADSDREHDKTILAPPTEEDGVPKNISLARSLSWPRINASSGLMASINFVGRQSKTVLDTSKSVMQIVDGRLGRLKNKRKEKSKVDDRCGQTLTPEADEMDGEQVRLAVPTISMCLQ</sequence>
<feature type="region of interest" description="Disordered" evidence="1">
    <location>
        <begin position="1"/>
        <end position="34"/>
    </location>
</feature>
<dbReference type="Proteomes" id="UP000092730">
    <property type="component" value="Chromosome 8"/>
</dbReference>
<proteinExistence type="predicted"/>
<gene>
    <name evidence="2" type="ORF">I302_08275</name>
    <name evidence="3" type="ORF">I302_109129</name>
</gene>
<protein>
    <submittedName>
        <fullName evidence="2">Uncharacterized protein</fullName>
    </submittedName>
</protein>
<name>A0A1B9FV35_9TREE</name>
<keyword evidence="4" id="KW-1185">Reference proteome</keyword>
<dbReference type="AlphaFoldDB" id="A0A1B9FV35"/>
<dbReference type="VEuPathDB" id="FungiDB:I302_08275"/>
<reference evidence="3" key="4">
    <citation type="submission" date="2024-02" db="EMBL/GenBank/DDBJ databases">
        <title>Comparative genomics of Cryptococcus and Kwoniella reveals pathogenesis evolution and contrasting modes of karyotype evolution via chromosome fusion or intercentromeric recombination.</title>
        <authorList>
            <person name="Coelho M.A."/>
            <person name="David-Palma M."/>
            <person name="Shea T."/>
            <person name="Bowers K."/>
            <person name="McGinley-Smith S."/>
            <person name="Mohammad A.W."/>
            <person name="Gnirke A."/>
            <person name="Yurkov A.M."/>
            <person name="Nowrousian M."/>
            <person name="Sun S."/>
            <person name="Cuomo C.A."/>
            <person name="Heitman J."/>
        </authorList>
    </citation>
    <scope>NUCLEOTIDE SEQUENCE</scope>
    <source>
        <strain evidence="3">CBS 10118</strain>
    </source>
</reference>
<dbReference type="EMBL" id="CP144548">
    <property type="protein sequence ID" value="WVW87072.1"/>
    <property type="molecule type" value="Genomic_DNA"/>
</dbReference>
<evidence type="ECO:0000256" key="1">
    <source>
        <dbReference type="SAM" id="MobiDB-lite"/>
    </source>
</evidence>
<evidence type="ECO:0000313" key="4">
    <source>
        <dbReference type="Proteomes" id="UP000092730"/>
    </source>
</evidence>
<dbReference type="RefSeq" id="XP_019043694.1">
    <property type="nucleotide sequence ID" value="XM_019194858.1"/>
</dbReference>
<dbReference type="KEGG" id="kbi:30212674"/>
<reference evidence="3" key="2">
    <citation type="submission" date="2013-07" db="EMBL/GenBank/DDBJ databases">
        <authorList>
            <consortium name="The Broad Institute Genome Sequencing Platform"/>
            <person name="Cuomo C."/>
            <person name="Litvintseva A."/>
            <person name="Chen Y."/>
            <person name="Heitman J."/>
            <person name="Sun S."/>
            <person name="Springer D."/>
            <person name="Dromer F."/>
            <person name="Young S.K."/>
            <person name="Zeng Q."/>
            <person name="Gargeya S."/>
            <person name="Fitzgerald M."/>
            <person name="Abouelleil A."/>
            <person name="Alvarado L."/>
            <person name="Berlin A.M."/>
            <person name="Chapman S.B."/>
            <person name="Dewar J."/>
            <person name="Goldberg J."/>
            <person name="Griggs A."/>
            <person name="Gujja S."/>
            <person name="Hansen M."/>
            <person name="Howarth C."/>
            <person name="Imamovic A."/>
            <person name="Larimer J."/>
            <person name="McCowan C."/>
            <person name="Murphy C."/>
            <person name="Pearson M."/>
            <person name="Priest M."/>
            <person name="Roberts A."/>
            <person name="Saif S."/>
            <person name="Shea T."/>
            <person name="Sykes S."/>
            <person name="Wortman J."/>
            <person name="Nusbaum C."/>
            <person name="Birren B."/>
        </authorList>
    </citation>
    <scope>NUCLEOTIDE SEQUENCE</scope>
    <source>
        <strain evidence="3">CBS 10118</strain>
    </source>
</reference>
<reference evidence="2" key="1">
    <citation type="submission" date="2013-07" db="EMBL/GenBank/DDBJ databases">
        <title>The Genome Sequence of Cryptococcus bestiolae CBS10118.</title>
        <authorList>
            <consortium name="The Broad Institute Genome Sequencing Platform"/>
            <person name="Cuomo C."/>
            <person name="Litvintseva A."/>
            <person name="Chen Y."/>
            <person name="Heitman J."/>
            <person name="Sun S."/>
            <person name="Springer D."/>
            <person name="Dromer F."/>
            <person name="Young S.K."/>
            <person name="Zeng Q."/>
            <person name="Gargeya S."/>
            <person name="Fitzgerald M."/>
            <person name="Abouelleil A."/>
            <person name="Alvarado L."/>
            <person name="Berlin A.M."/>
            <person name="Chapman S.B."/>
            <person name="Dewar J."/>
            <person name="Goldberg J."/>
            <person name="Griggs A."/>
            <person name="Gujja S."/>
            <person name="Hansen M."/>
            <person name="Howarth C."/>
            <person name="Imamovic A."/>
            <person name="Larimer J."/>
            <person name="McCowan C."/>
            <person name="Murphy C."/>
            <person name="Pearson M."/>
            <person name="Priest M."/>
            <person name="Roberts A."/>
            <person name="Saif S."/>
            <person name="Shea T."/>
            <person name="Sykes S."/>
            <person name="Wortman J."/>
            <person name="Nusbaum C."/>
            <person name="Birren B."/>
        </authorList>
    </citation>
    <scope>NUCLEOTIDE SEQUENCE [LARGE SCALE GENOMIC DNA]</scope>
    <source>
        <strain evidence="2">CBS 10118</strain>
    </source>
</reference>
<accession>A0A1B9FV35</accession>
<dbReference type="GeneID" id="30212674"/>
<evidence type="ECO:0000313" key="3">
    <source>
        <dbReference type="EMBL" id="WVW87072.1"/>
    </source>
</evidence>
<reference evidence="2" key="3">
    <citation type="submission" date="2014-01" db="EMBL/GenBank/DDBJ databases">
        <title>Evolution of pathogenesis and genome organization in the Tremellales.</title>
        <authorList>
            <person name="Cuomo C."/>
            <person name="Litvintseva A."/>
            <person name="Heitman J."/>
            <person name="Chen Y."/>
            <person name="Sun S."/>
            <person name="Springer D."/>
            <person name="Dromer F."/>
            <person name="Young S."/>
            <person name="Zeng Q."/>
            <person name="Chapman S."/>
            <person name="Gujja S."/>
            <person name="Saif S."/>
            <person name="Birren B."/>
        </authorList>
    </citation>
    <scope>NUCLEOTIDE SEQUENCE</scope>
    <source>
        <strain evidence="2">CBS 10118</strain>
    </source>
</reference>
<dbReference type="EMBL" id="KI894025">
    <property type="protein sequence ID" value="OCF22624.1"/>
    <property type="molecule type" value="Genomic_DNA"/>
</dbReference>